<reference evidence="1 2" key="1">
    <citation type="submission" date="2020-09" db="EMBL/GenBank/DDBJ databases">
        <title>De no assembly of potato wild relative species, Solanum commersonii.</title>
        <authorList>
            <person name="Cho K."/>
        </authorList>
    </citation>
    <scope>NUCLEOTIDE SEQUENCE [LARGE SCALE GENOMIC DNA]</scope>
    <source>
        <strain evidence="1">LZ3.2</strain>
        <tissue evidence="1">Leaf</tissue>
    </source>
</reference>
<accession>A0A9J5XI71</accession>
<evidence type="ECO:0000313" key="2">
    <source>
        <dbReference type="Proteomes" id="UP000824120"/>
    </source>
</evidence>
<dbReference type="EMBL" id="JACXVP010000009">
    <property type="protein sequence ID" value="KAG5588041.1"/>
    <property type="molecule type" value="Genomic_DNA"/>
</dbReference>
<dbReference type="AlphaFoldDB" id="A0A9J5XI71"/>
<keyword evidence="2" id="KW-1185">Reference proteome</keyword>
<comment type="caution">
    <text evidence="1">The sequence shown here is derived from an EMBL/GenBank/DDBJ whole genome shotgun (WGS) entry which is preliminary data.</text>
</comment>
<dbReference type="Proteomes" id="UP000824120">
    <property type="component" value="Chromosome 9"/>
</dbReference>
<evidence type="ECO:0000313" key="1">
    <source>
        <dbReference type="EMBL" id="KAG5588041.1"/>
    </source>
</evidence>
<protein>
    <submittedName>
        <fullName evidence="1">Uncharacterized protein</fullName>
    </submittedName>
</protein>
<gene>
    <name evidence="1" type="ORF">H5410_048475</name>
</gene>
<organism evidence="1 2">
    <name type="scientific">Solanum commersonii</name>
    <name type="common">Commerson's wild potato</name>
    <name type="synonym">Commerson's nightshade</name>
    <dbReference type="NCBI Taxonomy" id="4109"/>
    <lineage>
        <taxon>Eukaryota</taxon>
        <taxon>Viridiplantae</taxon>
        <taxon>Streptophyta</taxon>
        <taxon>Embryophyta</taxon>
        <taxon>Tracheophyta</taxon>
        <taxon>Spermatophyta</taxon>
        <taxon>Magnoliopsida</taxon>
        <taxon>eudicotyledons</taxon>
        <taxon>Gunneridae</taxon>
        <taxon>Pentapetalae</taxon>
        <taxon>asterids</taxon>
        <taxon>lamiids</taxon>
        <taxon>Solanales</taxon>
        <taxon>Solanaceae</taxon>
        <taxon>Solanoideae</taxon>
        <taxon>Solaneae</taxon>
        <taxon>Solanum</taxon>
    </lineage>
</organism>
<sequence length="66" mass="7614">MLRRSIWASQNTWHSWSGFKRYQAANNSNVAVLMYAMVTQITDEYIGTLGRVSGEEDKHTMMFKAP</sequence>
<name>A0A9J5XI71_SOLCO</name>
<proteinExistence type="predicted"/>